<feature type="transmembrane region" description="Helical" evidence="2">
    <location>
        <begin position="85"/>
        <end position="104"/>
    </location>
</feature>
<evidence type="ECO:0000313" key="4">
    <source>
        <dbReference type="Proteomes" id="UP001611548"/>
    </source>
</evidence>
<dbReference type="Proteomes" id="UP001611548">
    <property type="component" value="Unassembled WGS sequence"/>
</dbReference>
<comment type="caution">
    <text evidence="3">The sequence shown here is derived from an EMBL/GenBank/DDBJ whole genome shotgun (WGS) entry which is preliminary data.</text>
</comment>
<keyword evidence="4" id="KW-1185">Reference proteome</keyword>
<proteinExistence type="predicted"/>
<keyword evidence="2" id="KW-0812">Transmembrane</keyword>
<organism evidence="3 4">
    <name type="scientific">Streptomyces pathocidini</name>
    <dbReference type="NCBI Taxonomy" id="1650571"/>
    <lineage>
        <taxon>Bacteria</taxon>
        <taxon>Bacillati</taxon>
        <taxon>Actinomycetota</taxon>
        <taxon>Actinomycetes</taxon>
        <taxon>Kitasatosporales</taxon>
        <taxon>Streptomycetaceae</taxon>
        <taxon>Streptomyces</taxon>
    </lineage>
</organism>
<keyword evidence="2" id="KW-0472">Membrane</keyword>
<evidence type="ECO:0000256" key="2">
    <source>
        <dbReference type="SAM" id="Phobius"/>
    </source>
</evidence>
<feature type="transmembrane region" description="Helical" evidence="2">
    <location>
        <begin position="110"/>
        <end position="130"/>
    </location>
</feature>
<name>A0ABW7UV19_9ACTN</name>
<protein>
    <recommendedName>
        <fullName evidence="5">Integral membrane protein</fullName>
    </recommendedName>
</protein>
<feature type="transmembrane region" description="Helical" evidence="2">
    <location>
        <begin position="7"/>
        <end position="32"/>
    </location>
</feature>
<sequence>MARRPVAAVAAALLLVEAVGIVLINMVLGISVDRQHMSLAGLDPDAMSVSTWIMGGVFGLYLAACAVALLLTAIRDRAPGRLARALLIGAAVVHAVLAIVVVGVVGWAAFAFMMVMFGLIVLALIVYGSADGGGPERAGTDAEAGNGEPGGSTEPAPAT</sequence>
<keyword evidence="2" id="KW-1133">Transmembrane helix</keyword>
<evidence type="ECO:0000313" key="3">
    <source>
        <dbReference type="EMBL" id="MFI1965571.1"/>
    </source>
</evidence>
<accession>A0ABW7UV19</accession>
<feature type="transmembrane region" description="Helical" evidence="2">
    <location>
        <begin position="52"/>
        <end position="73"/>
    </location>
</feature>
<reference evidence="3 4" key="1">
    <citation type="submission" date="2024-10" db="EMBL/GenBank/DDBJ databases">
        <title>The Natural Products Discovery Center: Release of the First 8490 Sequenced Strains for Exploring Actinobacteria Biosynthetic Diversity.</title>
        <authorList>
            <person name="Kalkreuter E."/>
            <person name="Kautsar S.A."/>
            <person name="Yang D."/>
            <person name="Bader C.D."/>
            <person name="Teijaro C.N."/>
            <person name="Fluegel L."/>
            <person name="Davis C.M."/>
            <person name="Simpson J.R."/>
            <person name="Lauterbach L."/>
            <person name="Steele A.D."/>
            <person name="Gui C."/>
            <person name="Meng S."/>
            <person name="Li G."/>
            <person name="Viehrig K."/>
            <person name="Ye F."/>
            <person name="Su P."/>
            <person name="Kiefer A.F."/>
            <person name="Nichols A."/>
            <person name="Cepeda A.J."/>
            <person name="Yan W."/>
            <person name="Fan B."/>
            <person name="Jiang Y."/>
            <person name="Adhikari A."/>
            <person name="Zheng C.-J."/>
            <person name="Schuster L."/>
            <person name="Cowan T.M."/>
            <person name="Smanski M.J."/>
            <person name="Chevrette M.G."/>
            <person name="De Carvalho L.P.S."/>
            <person name="Shen B."/>
        </authorList>
    </citation>
    <scope>NUCLEOTIDE SEQUENCE [LARGE SCALE GENOMIC DNA]</scope>
    <source>
        <strain evidence="3 4">NPDC020327</strain>
    </source>
</reference>
<evidence type="ECO:0008006" key="5">
    <source>
        <dbReference type="Google" id="ProtNLM"/>
    </source>
</evidence>
<dbReference type="RefSeq" id="WP_055471720.1">
    <property type="nucleotide sequence ID" value="NZ_JBIRWE010000006.1"/>
</dbReference>
<evidence type="ECO:0000256" key="1">
    <source>
        <dbReference type="SAM" id="MobiDB-lite"/>
    </source>
</evidence>
<dbReference type="EMBL" id="JBIRWE010000006">
    <property type="protein sequence ID" value="MFI1965571.1"/>
    <property type="molecule type" value="Genomic_DNA"/>
</dbReference>
<feature type="region of interest" description="Disordered" evidence="1">
    <location>
        <begin position="134"/>
        <end position="159"/>
    </location>
</feature>
<gene>
    <name evidence="3" type="ORF">ACH429_15900</name>
</gene>